<feature type="transmembrane region" description="Helical" evidence="1">
    <location>
        <begin position="430"/>
        <end position="450"/>
    </location>
</feature>
<organism evidence="2 3">
    <name type="scientific">Pseudobutyrivibrio ruminis</name>
    <dbReference type="NCBI Taxonomy" id="46206"/>
    <lineage>
        <taxon>Bacteria</taxon>
        <taxon>Bacillati</taxon>
        <taxon>Bacillota</taxon>
        <taxon>Clostridia</taxon>
        <taxon>Lachnospirales</taxon>
        <taxon>Lachnospiraceae</taxon>
        <taxon>Pseudobutyrivibrio</taxon>
    </lineage>
</organism>
<dbReference type="AlphaFoldDB" id="A0A2G3DTX1"/>
<feature type="transmembrane region" description="Helical" evidence="1">
    <location>
        <begin position="27"/>
        <end position="46"/>
    </location>
</feature>
<dbReference type="Proteomes" id="UP000225889">
    <property type="component" value="Unassembled WGS sequence"/>
</dbReference>
<keyword evidence="1" id="KW-0812">Transmembrane</keyword>
<dbReference type="PANTHER" id="PTHR38454:SF1">
    <property type="entry name" value="INTEGRAL MEMBRANE PROTEIN"/>
    <property type="match status" value="1"/>
</dbReference>
<evidence type="ECO:0000313" key="2">
    <source>
        <dbReference type="EMBL" id="PHU34391.1"/>
    </source>
</evidence>
<gene>
    <name evidence="2" type="ORF">CSX01_10380</name>
</gene>
<protein>
    <submittedName>
        <fullName evidence="2">Multidrug transporter</fullName>
    </submittedName>
</protein>
<dbReference type="InterPro" id="IPR018580">
    <property type="entry name" value="Uncharacterised_YfhO"/>
</dbReference>
<sequence length="760" mass="85767">MIKFLCPNYKLTRSYLMQTLKFKNKTLLCGIICLVLALLSFIFFIYQGDGFFIIRDDFNEQQIPFTVGLHRSISDSGISGFSWCVDLGTSTIQAYSFYELGSPFFWLSMLFPAQVFPYIVGWIYILKYTVAGVLAFLYLRRFISNEKYAVVGAILYAFSGFSTVNLLYYHFHDVVALFPLLLLGLEILIEKKDSRLFILSVFLNAFLNYFFFIGETIFLIIYYLFRFSRKDFKGMIKEIIKCLSCAFLGVGMASVLFIPSILYIMQNSRSHSNFTNEGLFNNLRYLLFNLKGLILPAESMPDMSAIFPSKFYSTAAYLPMIGLVLVIAYIIKNRDWLSRLLLFCLVGAFWPLIGNAFFLFMDAQNRWWHAFVLLMALASCKVLENLDSHKKAINVSIIINTLLIVFLFIMVCFIFKDPEGASTLYAPKRFIIYISISLVGIAVTNLGINVFKGNYQFIIICISSFAVITTALTLYVYRSNGKDVNSYKETYDLATQINLPDNQYRINNASNIISMVSNSSGFSLFTSTDSVGITTFESLFDYNDAVNGLNKNSYLGLAELLGGRYYLTTEPTGNNILSTYNSNGITYYMEETAACPIGFKVDSYITETQLREIPIENRAIALMQASVVSESNALLLNSIDNAKNLDFNIPVSDLVAKAQSNCVSDFSKNGSGFTCTSDFKENSAVYFSVPYDSGWSATIDGETARIIESGGMMLLEIPKGYHNIIFKYVTPGYQLGLIISLCCFVVYLLILIKTKPKTNL</sequence>
<evidence type="ECO:0000256" key="1">
    <source>
        <dbReference type="SAM" id="Phobius"/>
    </source>
</evidence>
<accession>A0A2G3DTX1</accession>
<feature type="transmembrane region" description="Helical" evidence="1">
    <location>
        <begin position="732"/>
        <end position="752"/>
    </location>
</feature>
<proteinExistence type="predicted"/>
<evidence type="ECO:0000313" key="3">
    <source>
        <dbReference type="Proteomes" id="UP000225889"/>
    </source>
</evidence>
<feature type="transmembrane region" description="Helical" evidence="1">
    <location>
        <begin position="340"/>
        <end position="361"/>
    </location>
</feature>
<feature type="transmembrane region" description="Helical" evidence="1">
    <location>
        <begin position="457"/>
        <end position="477"/>
    </location>
</feature>
<feature type="transmembrane region" description="Helical" evidence="1">
    <location>
        <begin position="148"/>
        <end position="171"/>
    </location>
</feature>
<feature type="transmembrane region" description="Helical" evidence="1">
    <location>
        <begin position="196"/>
        <end position="225"/>
    </location>
</feature>
<feature type="transmembrane region" description="Helical" evidence="1">
    <location>
        <begin position="115"/>
        <end position="139"/>
    </location>
</feature>
<feature type="transmembrane region" description="Helical" evidence="1">
    <location>
        <begin position="245"/>
        <end position="265"/>
    </location>
</feature>
<name>A0A2G3DTX1_9FIRM</name>
<dbReference type="Pfam" id="PF09586">
    <property type="entry name" value="YfhO"/>
    <property type="match status" value="2"/>
</dbReference>
<feature type="transmembrane region" description="Helical" evidence="1">
    <location>
        <begin position="395"/>
        <end position="415"/>
    </location>
</feature>
<dbReference type="PANTHER" id="PTHR38454">
    <property type="entry name" value="INTEGRAL MEMBRANE PROTEIN-RELATED"/>
    <property type="match status" value="1"/>
</dbReference>
<dbReference type="EMBL" id="PDYF01000025">
    <property type="protein sequence ID" value="PHU34391.1"/>
    <property type="molecule type" value="Genomic_DNA"/>
</dbReference>
<reference evidence="2 3" key="1">
    <citation type="submission" date="2017-10" db="EMBL/GenBank/DDBJ databases">
        <title>Resolving the taxonomy of Roseburia spp., Eubacterium rectale and Agathobacter spp. through phylogenomic analysis.</title>
        <authorList>
            <person name="Sheridan P.O."/>
            <person name="Walker A.W."/>
            <person name="Duncan S.H."/>
            <person name="Scott K.P."/>
            <person name="Toole P.W.O."/>
            <person name="Luis P."/>
            <person name="Flint H.J."/>
        </authorList>
    </citation>
    <scope>NUCLEOTIDE SEQUENCE [LARGE SCALE GENOMIC DNA]</scope>
    <source>
        <strain evidence="2 3">JK626</strain>
    </source>
</reference>
<keyword evidence="1" id="KW-0472">Membrane</keyword>
<reference evidence="2 3" key="2">
    <citation type="submission" date="2017-10" db="EMBL/GenBank/DDBJ databases">
        <authorList>
            <person name="Banno H."/>
            <person name="Chua N.-H."/>
        </authorList>
    </citation>
    <scope>NUCLEOTIDE SEQUENCE [LARGE SCALE GENOMIC DNA]</scope>
    <source>
        <strain evidence="2 3">JK626</strain>
    </source>
</reference>
<keyword evidence="1" id="KW-1133">Transmembrane helix</keyword>
<feature type="transmembrane region" description="Helical" evidence="1">
    <location>
        <begin position="367"/>
        <end position="383"/>
    </location>
</feature>
<comment type="caution">
    <text evidence="2">The sequence shown here is derived from an EMBL/GenBank/DDBJ whole genome shotgun (WGS) entry which is preliminary data.</text>
</comment>
<feature type="transmembrane region" description="Helical" evidence="1">
    <location>
        <begin position="311"/>
        <end position="331"/>
    </location>
</feature>